<evidence type="ECO:0000256" key="6">
    <source>
        <dbReference type="SAM" id="Coils"/>
    </source>
</evidence>
<name>E1QIJ8_DESB2</name>
<evidence type="ECO:0000259" key="7">
    <source>
        <dbReference type="PROSITE" id="PS00745"/>
    </source>
</evidence>
<keyword evidence="6" id="KW-0175">Coiled coil</keyword>
<dbReference type="Pfam" id="PF03462">
    <property type="entry name" value="PCRF"/>
    <property type="match status" value="1"/>
</dbReference>
<evidence type="ECO:0000313" key="8">
    <source>
        <dbReference type="EMBL" id="ADK84421.1"/>
    </source>
</evidence>
<dbReference type="PROSITE" id="PS00745">
    <property type="entry name" value="RF_PROK_I"/>
    <property type="match status" value="1"/>
</dbReference>
<dbReference type="SMART" id="SM00937">
    <property type="entry name" value="PCRF"/>
    <property type="match status" value="1"/>
</dbReference>
<dbReference type="GO" id="GO:0016149">
    <property type="term" value="F:translation release factor activity, codon specific"/>
    <property type="evidence" value="ECO:0007669"/>
    <property type="project" value="UniProtKB-UniRule"/>
</dbReference>
<evidence type="ECO:0000256" key="3">
    <source>
        <dbReference type="ARBA" id="ARBA00022917"/>
    </source>
</evidence>
<dbReference type="HAMAP" id="MF_00094">
    <property type="entry name" value="Rel_fac_2"/>
    <property type="match status" value="1"/>
</dbReference>
<dbReference type="Gene3D" id="3.30.160.20">
    <property type="match status" value="1"/>
</dbReference>
<evidence type="ECO:0000256" key="1">
    <source>
        <dbReference type="ARBA" id="ARBA00010835"/>
    </source>
</evidence>
<feature type="domain" description="Prokaryotic-type class I peptide chain release factors" evidence="7">
    <location>
        <begin position="239"/>
        <end position="255"/>
    </location>
</feature>
<dbReference type="EMBL" id="CP002085">
    <property type="protein sequence ID" value="ADK84421.1"/>
    <property type="molecule type" value="Genomic_DNA"/>
</dbReference>
<dbReference type="STRING" id="644282.Deba_1053"/>
<dbReference type="InterPro" id="IPR005139">
    <property type="entry name" value="PCRF"/>
</dbReference>
<dbReference type="GO" id="GO:0005737">
    <property type="term" value="C:cytoplasm"/>
    <property type="evidence" value="ECO:0007669"/>
    <property type="project" value="UniProtKB-SubCell"/>
</dbReference>
<dbReference type="Proteomes" id="UP000009047">
    <property type="component" value="Chromosome"/>
</dbReference>
<evidence type="ECO:0000256" key="4">
    <source>
        <dbReference type="HAMAP-Rule" id="MF_00094"/>
    </source>
</evidence>
<keyword evidence="4" id="KW-0963">Cytoplasm</keyword>
<keyword evidence="2 4" id="KW-0488">Methylation</keyword>
<dbReference type="InterPro" id="IPR004374">
    <property type="entry name" value="PrfB"/>
</dbReference>
<comment type="subcellular location">
    <subcellularLocation>
        <location evidence="4">Cytoplasm</location>
    </subcellularLocation>
</comment>
<evidence type="ECO:0000256" key="5">
    <source>
        <dbReference type="NCBIfam" id="TIGR00020"/>
    </source>
</evidence>
<dbReference type="PANTHER" id="PTHR43116:SF3">
    <property type="entry name" value="CLASS I PEPTIDE CHAIN RELEASE FACTOR"/>
    <property type="match status" value="1"/>
</dbReference>
<comment type="PTM">
    <text evidence="4">Methylated by PrmC. Methylation increases the termination efficiency of RF2.</text>
</comment>
<reference evidence="8 9" key="1">
    <citation type="journal article" date="2010" name="Stand. Genomic Sci.">
        <title>Complete genome sequence of Desulfarculus baarsii type strain (2st14).</title>
        <authorList>
            <person name="Sun H."/>
            <person name="Spring S."/>
            <person name="Lapidus A."/>
            <person name="Davenport K."/>
            <person name="Del Rio T.G."/>
            <person name="Tice H."/>
            <person name="Nolan M."/>
            <person name="Copeland A."/>
            <person name="Cheng J.F."/>
            <person name="Lucas S."/>
            <person name="Tapia R."/>
            <person name="Goodwin L."/>
            <person name="Pitluck S."/>
            <person name="Ivanova N."/>
            <person name="Pagani I."/>
            <person name="Mavromatis K."/>
            <person name="Ovchinnikova G."/>
            <person name="Pati A."/>
            <person name="Chen A."/>
            <person name="Palaniappan K."/>
            <person name="Hauser L."/>
            <person name="Chang Y.J."/>
            <person name="Jeffries C.D."/>
            <person name="Detter J.C."/>
            <person name="Han C."/>
            <person name="Rohde M."/>
            <person name="Brambilla E."/>
            <person name="Goker M."/>
            <person name="Woyke T."/>
            <person name="Bristow J."/>
            <person name="Eisen J.A."/>
            <person name="Markowitz V."/>
            <person name="Hugenholtz P."/>
            <person name="Kyrpides N.C."/>
            <person name="Klenk H.P."/>
            <person name="Land M."/>
        </authorList>
    </citation>
    <scope>NUCLEOTIDE SEQUENCE [LARGE SCALE GENOMIC DNA]</scope>
    <source>
        <strain evidence="9">ATCC 33931 / DSM 2075 / LMG 7858 / VKM B-1802 / 2st14</strain>
    </source>
</reference>
<dbReference type="InterPro" id="IPR045853">
    <property type="entry name" value="Pep_chain_release_fac_I_sf"/>
</dbReference>
<protein>
    <recommendedName>
        <fullName evidence="4 5">Peptide chain release factor 2</fullName>
        <shortName evidence="4">RF-2</shortName>
    </recommendedName>
</protein>
<dbReference type="eggNOG" id="COG1186">
    <property type="taxonomic scope" value="Bacteria"/>
</dbReference>
<dbReference type="AlphaFoldDB" id="E1QIJ8"/>
<gene>
    <name evidence="4" type="primary">prfB</name>
    <name evidence="8" type="ordered locus">Deba_1053</name>
</gene>
<dbReference type="FunFam" id="3.30.160.20:FF:000010">
    <property type="entry name" value="Peptide chain release factor 2"/>
    <property type="match status" value="1"/>
</dbReference>
<evidence type="ECO:0000256" key="2">
    <source>
        <dbReference type="ARBA" id="ARBA00022481"/>
    </source>
</evidence>
<accession>E1QIJ8</accession>
<dbReference type="Gene3D" id="1.20.58.410">
    <property type="entry name" value="Release factor"/>
    <property type="match status" value="1"/>
</dbReference>
<dbReference type="Gene3D" id="3.30.70.1660">
    <property type="match status" value="1"/>
</dbReference>
<organism evidence="8 9">
    <name type="scientific">Desulfarculus baarsii (strain ATCC 33931 / DSM 2075 / LMG 7858 / VKM B-1802 / 2st14)</name>
    <dbReference type="NCBI Taxonomy" id="644282"/>
    <lineage>
        <taxon>Bacteria</taxon>
        <taxon>Pseudomonadati</taxon>
        <taxon>Thermodesulfobacteriota</taxon>
        <taxon>Desulfarculia</taxon>
        <taxon>Desulfarculales</taxon>
        <taxon>Desulfarculaceae</taxon>
        <taxon>Desulfarculus</taxon>
    </lineage>
</organism>
<dbReference type="SUPFAM" id="SSF75620">
    <property type="entry name" value="Release factor"/>
    <property type="match status" value="1"/>
</dbReference>
<feature type="modified residue" description="N5-methylglutamine" evidence="4">
    <location>
        <position position="246"/>
    </location>
</feature>
<evidence type="ECO:0000313" key="9">
    <source>
        <dbReference type="Proteomes" id="UP000009047"/>
    </source>
</evidence>
<comment type="function">
    <text evidence="4">Peptide chain release factor 2 directs the termination of translation in response to the peptide chain termination codons UGA and UAA.</text>
</comment>
<dbReference type="InterPro" id="IPR000352">
    <property type="entry name" value="Pep_chain_release_fac_I"/>
</dbReference>
<dbReference type="KEGG" id="dbr:Deba_1053"/>
<keyword evidence="3 4" id="KW-0648">Protein biosynthesis</keyword>
<dbReference type="HOGENOM" id="CLU_3429784_0_0_7"/>
<dbReference type="OrthoDB" id="9806673at2"/>
<dbReference type="Pfam" id="PF00472">
    <property type="entry name" value="RF-1"/>
    <property type="match status" value="1"/>
</dbReference>
<feature type="coiled-coil region" evidence="6">
    <location>
        <begin position="57"/>
        <end position="84"/>
    </location>
</feature>
<sequence>MRQKLAELRQRLGVIQEYLDPESKTKRLAELDKIVGANDFWEDQNAAKAVMRERTDLAQSLEELDALNRSMEDAEVLLELAVEEDDASLTAEIDQAHDALERQIGRLEAARLLGGPDDHRGAILAINAGAGGADAQDWAQMLTRLYGRYAERQGFQVVELDFQAGDEAGVKSVTMEINGPRAYGLLKGESGVHRLVRISPFDASHRRHTAFASVYVSPQVDDDIEIEVKDADIRIDTYRASGAGGQHVNKTSSAVRITHFPTGVVVQCQNEKSQHRNKDMAMKVLRARLYELEIHKREAEKREVHASHQEIAWGSQIRSYVLAPYRLVKDHRTGVEVGNVDSVLDGQLDDFIQGYLLWRSGQGGAAKAGHD</sequence>
<comment type="similarity">
    <text evidence="1 4">Belongs to the prokaryotic/mitochondrial release factor family.</text>
</comment>
<proteinExistence type="inferred from homology"/>
<dbReference type="PANTHER" id="PTHR43116">
    <property type="entry name" value="PEPTIDE CHAIN RELEASE FACTOR 2"/>
    <property type="match status" value="1"/>
</dbReference>
<dbReference type="NCBIfam" id="TIGR00020">
    <property type="entry name" value="prfB"/>
    <property type="match status" value="1"/>
</dbReference>
<keyword evidence="9" id="KW-1185">Reference proteome</keyword>